<reference evidence="1 2" key="1">
    <citation type="journal article" date="2012" name="J. Bacteriol.">
        <title>Complete Genome Sequence of Mycobacterium vaccae Type Strain ATCC 25954.</title>
        <authorList>
            <person name="Ho Y.S."/>
            <person name="Adroub S.A."/>
            <person name="Abadi M."/>
            <person name="Al Alwan B."/>
            <person name="Alkhateeb R."/>
            <person name="Gao G."/>
            <person name="Ragab A."/>
            <person name="Ali S."/>
            <person name="van Soolingen D."/>
            <person name="Bitter W."/>
            <person name="Pain A."/>
            <person name="Abdallah A.M."/>
        </authorList>
    </citation>
    <scope>NUCLEOTIDE SEQUENCE [LARGE SCALE GENOMIC DNA]</scope>
    <source>
        <strain evidence="1 2">ATCC 25954</strain>
    </source>
</reference>
<accession>K0UIP7</accession>
<dbReference type="eggNOG" id="COG0431">
    <property type="taxonomic scope" value="Bacteria"/>
</dbReference>
<sequence length="59" mass="6419">GQWAHDDTRKSFGIAGPRVVEGLELSIPSATLDGRHPREQAEVVDRLRDIVGKLVAEIG</sequence>
<dbReference type="HOGENOM" id="CLU_2947243_0_0_11"/>
<evidence type="ECO:0000313" key="2">
    <source>
        <dbReference type="Proteomes" id="UP000006072"/>
    </source>
</evidence>
<evidence type="ECO:0000313" key="1">
    <source>
        <dbReference type="EMBL" id="EJZ04830.1"/>
    </source>
</evidence>
<feature type="non-terminal residue" evidence="1">
    <location>
        <position position="1"/>
    </location>
</feature>
<gene>
    <name evidence="1" type="ORF">MVAC_27424</name>
</gene>
<organism evidence="1 2">
    <name type="scientific">Mycolicibacterium vaccae ATCC 25954</name>
    <dbReference type="NCBI Taxonomy" id="1194972"/>
    <lineage>
        <taxon>Bacteria</taxon>
        <taxon>Bacillati</taxon>
        <taxon>Actinomycetota</taxon>
        <taxon>Actinomycetes</taxon>
        <taxon>Mycobacteriales</taxon>
        <taxon>Mycobacteriaceae</taxon>
        <taxon>Mycolicibacterium</taxon>
    </lineage>
</organism>
<dbReference type="AlphaFoldDB" id="K0UIP7"/>
<protein>
    <submittedName>
        <fullName evidence="1">NADPH-dependent FMN reductase</fullName>
    </submittedName>
</protein>
<proteinExistence type="predicted"/>
<dbReference type="EMBL" id="ALQA01000099">
    <property type="protein sequence ID" value="EJZ04830.1"/>
    <property type="molecule type" value="Genomic_DNA"/>
</dbReference>
<comment type="caution">
    <text evidence="1">The sequence shown here is derived from an EMBL/GenBank/DDBJ whole genome shotgun (WGS) entry which is preliminary data.</text>
</comment>
<keyword evidence="2" id="KW-1185">Reference proteome</keyword>
<dbReference type="Proteomes" id="UP000006072">
    <property type="component" value="Unassembled WGS sequence"/>
</dbReference>
<name>K0UIP7_MYCVA</name>